<dbReference type="Proteomes" id="UP001564408">
    <property type="component" value="Unassembled WGS sequence"/>
</dbReference>
<organism evidence="3 4">
    <name type="scientific">Thioalkalicoccus limnaeus</name>
    <dbReference type="NCBI Taxonomy" id="120681"/>
    <lineage>
        <taxon>Bacteria</taxon>
        <taxon>Pseudomonadati</taxon>
        <taxon>Pseudomonadota</taxon>
        <taxon>Gammaproteobacteria</taxon>
        <taxon>Chromatiales</taxon>
        <taxon>Chromatiaceae</taxon>
        <taxon>Thioalkalicoccus</taxon>
    </lineage>
</organism>
<keyword evidence="4" id="KW-1185">Reference proteome</keyword>
<sequence>MDRGAEPKTLYDALVERYYDPEQGYGKGKYADFWEPIPFSRYLNPSLFYEPPQTVLMTATRQQCVDCHTGVSPGWVHSWGASAHTDLDQIRQLPDDDPRAYKKDRLAEVERNLRSLGKLAEDVPLKEVGCIDCHVSVGATHGDHAKDLRLPDAAVCGACHLQEFAERESERDTLDWPQDQWPKGRPSHALDYHANVETAIWAAMPQREVAEGCTMCHTNQNSCTNCHSRHEFSVEQARKPEACSVCHNGVDHNEYENYLLSKHGILYKTLGHSVDWSVPVADSMAAGQSFPTCQSCHMEYRGKFSHNMVQKVRWAFNPTPAIADNLDHPWFEERRGAWVATCSTCHSVSFANAYLELMDEGIKQGLIVEQDAKKVIEQLHADGLLPGQESNRPAPPAPEEDAPGGFFQLFWAKGNNPSAVEREYAEMWEQDLIKHYKGLAHVNPGGWTYTDGWSQLLKRTARINDADTQLREMAALKADLADLKAAQTTAWFSLDTPAKQASFGALGMILLGLGVASVASSRRRTPSDRS</sequence>
<reference evidence="3 4" key="1">
    <citation type="submission" date="2024-05" db="EMBL/GenBank/DDBJ databases">
        <title>Genome Sequence and Characterization of the New Strain Purple Sulfur Bacterium of Genus Thioalkalicoccus.</title>
        <authorList>
            <person name="Bryantseva I.A."/>
            <person name="Kyndt J.A."/>
            <person name="Imhoff J.F."/>
        </authorList>
    </citation>
    <scope>NUCLEOTIDE SEQUENCE [LARGE SCALE GENOMIC DNA]</scope>
    <source>
        <strain evidence="3 4">Um2</strain>
    </source>
</reference>
<dbReference type="Pfam" id="PF13447">
    <property type="entry name" value="Multi-haem_cyto"/>
    <property type="match status" value="1"/>
</dbReference>
<evidence type="ECO:0000313" key="3">
    <source>
        <dbReference type="EMBL" id="MEY6434189.1"/>
    </source>
</evidence>
<comment type="catalytic activity">
    <reaction evidence="1">
        <text>hydroxylamine + 3 Fe(III)-[cytochrome c] = nitric oxide + 3 Fe(II)-[cytochrome c] + 3 H(+)</text>
        <dbReference type="Rhea" id="RHEA:45036"/>
        <dbReference type="Rhea" id="RHEA-COMP:10350"/>
        <dbReference type="Rhea" id="RHEA-COMP:14399"/>
        <dbReference type="ChEBI" id="CHEBI:15378"/>
        <dbReference type="ChEBI" id="CHEBI:15429"/>
        <dbReference type="ChEBI" id="CHEBI:16480"/>
        <dbReference type="ChEBI" id="CHEBI:29033"/>
        <dbReference type="ChEBI" id="CHEBI:29034"/>
    </reaction>
</comment>
<comment type="cofactor">
    <cofactor evidence="1">
        <name>heme c</name>
        <dbReference type="ChEBI" id="CHEBI:61717"/>
    </cofactor>
    <text evidence="1">Binds 8 heme c groups per subunit. One of them, heme-4, is an atypical heme c (unusual heme c binding motif CXXXXCH) and is called P460. Catalysis takes place at heme-4/P460. The other c-type hemes mediate electron transfer to the external electron acceptor, which is a cytochrome c-type protein.</text>
</comment>
<dbReference type="PIRSF" id="PIRSF000242">
    <property type="entry name" value="HAO"/>
    <property type="match status" value="1"/>
</dbReference>
<dbReference type="InterPro" id="IPR012138">
    <property type="entry name" value="HAO"/>
</dbReference>
<name>A0ABV4BI57_9GAMM</name>
<keyword evidence="2" id="KW-0472">Membrane</keyword>
<comment type="caution">
    <text evidence="3">The sequence shown here is derived from an EMBL/GenBank/DDBJ whole genome shotgun (WGS) entry which is preliminary data.</text>
</comment>
<evidence type="ECO:0000313" key="4">
    <source>
        <dbReference type="Proteomes" id="UP001564408"/>
    </source>
</evidence>
<comment type="function">
    <text evidence="1">Catalyzes the oxidation of hydroxylamine to nitrite. The electrons released in the reaction are partitioned to ammonium monooxygenase and to the respiratory chain. The immediate acceptor of electrons from HAO is cytochrome c-554.</text>
</comment>
<keyword evidence="1" id="KW-0408">Iron</keyword>
<dbReference type="Gene3D" id="1.20.850.10">
    <property type="entry name" value="Hydroxylamine Oxidoreductase, Chain A, domain 2"/>
    <property type="match status" value="1"/>
</dbReference>
<evidence type="ECO:0000256" key="1">
    <source>
        <dbReference type="PIRNR" id="PIRNR000242"/>
    </source>
</evidence>
<comment type="subunit">
    <text evidence="1">Homotrimer.</text>
</comment>
<proteinExistence type="predicted"/>
<dbReference type="InterPro" id="IPR036280">
    <property type="entry name" value="Multihaem_cyt_sf"/>
</dbReference>
<keyword evidence="1" id="KW-0349">Heme</keyword>
<keyword evidence="2" id="KW-0812">Transmembrane</keyword>
<comment type="catalytic activity">
    <reaction evidence="1">
        <text>hydroxylamine + 4 Fe(III)-[cytochrome c] + H2O = 4 Fe(II)-[cytochrome c] + nitrite + 5 H(+)</text>
        <dbReference type="Rhea" id="RHEA:45032"/>
        <dbReference type="Rhea" id="RHEA-COMP:10350"/>
        <dbReference type="Rhea" id="RHEA-COMP:14399"/>
        <dbReference type="ChEBI" id="CHEBI:15377"/>
        <dbReference type="ChEBI" id="CHEBI:15378"/>
        <dbReference type="ChEBI" id="CHEBI:15429"/>
        <dbReference type="ChEBI" id="CHEBI:16301"/>
        <dbReference type="ChEBI" id="CHEBI:29033"/>
        <dbReference type="ChEBI" id="CHEBI:29034"/>
    </reaction>
</comment>
<protein>
    <recommendedName>
        <fullName evidence="1">Hydroxylamine oxidoreductase</fullName>
        <shortName evidence="1">HAO</shortName>
        <ecNumber evidence="1">1.7.2.6</ecNumber>
    </recommendedName>
</protein>
<dbReference type="RefSeq" id="WP_369668571.1">
    <property type="nucleotide sequence ID" value="NZ_JBDKXB010000048.1"/>
</dbReference>
<dbReference type="Gene3D" id="1.10.780.10">
    <property type="entry name" value="Hydroxylamine Oxidoreductase, Chain A, domain 1"/>
    <property type="match status" value="1"/>
</dbReference>
<dbReference type="EC" id="1.7.2.6" evidence="1"/>
<gene>
    <name evidence="3" type="ORF">ABC977_17465</name>
</gene>
<feature type="transmembrane region" description="Helical" evidence="2">
    <location>
        <begin position="501"/>
        <end position="520"/>
    </location>
</feature>
<dbReference type="SUPFAM" id="SSF48695">
    <property type="entry name" value="Multiheme cytochromes"/>
    <property type="match status" value="1"/>
</dbReference>
<accession>A0ABV4BI57</accession>
<keyword evidence="2" id="KW-1133">Transmembrane helix</keyword>
<evidence type="ECO:0000256" key="2">
    <source>
        <dbReference type="SAM" id="Phobius"/>
    </source>
</evidence>
<keyword evidence="1" id="KW-0479">Metal-binding</keyword>
<keyword evidence="1" id="KW-0560">Oxidoreductase</keyword>
<dbReference type="EMBL" id="JBDKXB010000048">
    <property type="protein sequence ID" value="MEY6434189.1"/>
    <property type="molecule type" value="Genomic_DNA"/>
</dbReference>